<keyword evidence="4" id="KW-1185">Reference proteome</keyword>
<dbReference type="AlphaFoldDB" id="Q7NG20"/>
<evidence type="ECO:0000256" key="2">
    <source>
        <dbReference type="SAM" id="SignalP"/>
    </source>
</evidence>
<dbReference type="KEGG" id="gvi:glr3354"/>
<feature type="compositionally biased region" description="Basic and acidic residues" evidence="1">
    <location>
        <begin position="103"/>
        <end position="118"/>
    </location>
</feature>
<evidence type="ECO:0000313" key="4">
    <source>
        <dbReference type="Proteomes" id="UP000000557"/>
    </source>
</evidence>
<feature type="chain" id="PRO_5004291832" evidence="2">
    <location>
        <begin position="27"/>
        <end position="740"/>
    </location>
</feature>
<feature type="region of interest" description="Disordered" evidence="1">
    <location>
        <begin position="98"/>
        <end position="118"/>
    </location>
</feature>
<dbReference type="Gene3D" id="2.130.10.10">
    <property type="entry name" value="YVTN repeat-like/Quinoprotein amine dehydrogenase"/>
    <property type="match status" value="1"/>
</dbReference>
<reference evidence="3 4" key="2">
    <citation type="journal article" date="2003" name="DNA Res.">
        <title>Complete genome structure of Gloeobacter violaceus PCC 7421, a cyanobacterium that lacks thylakoids (supplement).</title>
        <authorList>
            <person name="Nakamura Y."/>
            <person name="Kaneko T."/>
            <person name="Sato S."/>
            <person name="Mimuro M."/>
            <person name="Miyashita H."/>
            <person name="Tsuchiya T."/>
            <person name="Sasamoto S."/>
            <person name="Watanabe A."/>
            <person name="Kawashima K."/>
            <person name="Kishida Y."/>
            <person name="Kiyokawa C."/>
            <person name="Kohara M."/>
            <person name="Matsumoto M."/>
            <person name="Matsuno A."/>
            <person name="Nakazaki N."/>
            <person name="Shimpo S."/>
            <person name="Takeuchi C."/>
            <person name="Yamada M."/>
            <person name="Tabata S."/>
        </authorList>
    </citation>
    <scope>NUCLEOTIDE SEQUENCE [LARGE SCALE GENOMIC DNA]</scope>
    <source>
        <strain evidence="4">ATCC 29082 / PCC 7421</strain>
    </source>
</reference>
<dbReference type="eggNOG" id="COG3391">
    <property type="taxonomic scope" value="Bacteria"/>
</dbReference>
<dbReference type="EMBL" id="BA000045">
    <property type="protein sequence ID" value="BAC91295.1"/>
    <property type="molecule type" value="Genomic_DNA"/>
</dbReference>
<dbReference type="Proteomes" id="UP000000557">
    <property type="component" value="Chromosome"/>
</dbReference>
<dbReference type="EnsemblBacteria" id="BAC91295">
    <property type="protein sequence ID" value="BAC91295"/>
    <property type="gene ID" value="BAC91295"/>
</dbReference>
<protein>
    <submittedName>
        <fullName evidence="3">Glr3354 protein</fullName>
    </submittedName>
</protein>
<proteinExistence type="predicted"/>
<organism evidence="3 4">
    <name type="scientific">Gloeobacter violaceus (strain ATCC 29082 / PCC 7421)</name>
    <dbReference type="NCBI Taxonomy" id="251221"/>
    <lineage>
        <taxon>Bacteria</taxon>
        <taxon>Bacillati</taxon>
        <taxon>Cyanobacteriota</taxon>
        <taxon>Cyanophyceae</taxon>
        <taxon>Gloeobacterales</taxon>
        <taxon>Gloeobacteraceae</taxon>
        <taxon>Gloeobacter</taxon>
    </lineage>
</organism>
<evidence type="ECO:0000256" key="1">
    <source>
        <dbReference type="SAM" id="MobiDB-lite"/>
    </source>
</evidence>
<evidence type="ECO:0000313" key="3">
    <source>
        <dbReference type="EMBL" id="BAC91295.1"/>
    </source>
</evidence>
<dbReference type="HOGENOM" id="CLU_374979_0_0_3"/>
<dbReference type="SUPFAM" id="SSF50969">
    <property type="entry name" value="YVTN repeat-like/Quinoprotein amine dehydrogenase"/>
    <property type="match status" value="1"/>
</dbReference>
<dbReference type="InterPro" id="IPR011044">
    <property type="entry name" value="Quino_amine_DH_bsu"/>
</dbReference>
<dbReference type="Gene3D" id="3.40.50.10610">
    <property type="entry name" value="ABC-type transport auxiliary lipoprotein component"/>
    <property type="match status" value="2"/>
</dbReference>
<dbReference type="InterPro" id="IPR015943">
    <property type="entry name" value="WD40/YVTN_repeat-like_dom_sf"/>
</dbReference>
<reference evidence="3 4" key="1">
    <citation type="journal article" date="2003" name="DNA Res.">
        <title>Complete genome structure of Gloeobacter violaceus PCC 7421, a cyanobacterium that lacks thylakoids.</title>
        <authorList>
            <person name="Nakamura Y."/>
            <person name="Kaneko T."/>
            <person name="Sato S."/>
            <person name="Mimuro M."/>
            <person name="Miyashita H."/>
            <person name="Tsuchiya T."/>
            <person name="Sasamoto S."/>
            <person name="Watanabe A."/>
            <person name="Kawashima K."/>
            <person name="Kishida Y."/>
            <person name="Kiyokawa C."/>
            <person name="Kohara M."/>
            <person name="Matsumoto M."/>
            <person name="Matsuno A."/>
            <person name="Nakazaki N."/>
            <person name="Shimpo S."/>
            <person name="Takeuchi C."/>
            <person name="Yamada M."/>
            <person name="Tabata S."/>
        </authorList>
    </citation>
    <scope>NUCLEOTIDE SEQUENCE [LARGE SCALE GENOMIC DNA]</scope>
    <source>
        <strain evidence="4">ATCC 29082 / PCC 7421</strain>
    </source>
</reference>
<dbReference type="RefSeq" id="WP_011143343.1">
    <property type="nucleotide sequence ID" value="NC_005125.1"/>
</dbReference>
<keyword evidence="2" id="KW-0732">Signal</keyword>
<sequence>MHIPRIPALIPALLAAWLGTAGNAAADIGGFLIDPADQQVHRLDLDTGRVLGQTPVPVADIYHNAVRTREGQLLVAGHSTLSVLDGTTGKLVATVPLPEAMVPDERPNRPKNDDGLPREKLPVLQRAAAAQWRLFGLDYEERTGLAYLGVQDPHAHTIIYRFEPKTRQFAVLSTFVGVGRLADLAVAGDGLRLYVAAIELLPEPAGRIYPINPLSGERGAALPIAFDPRHTQMSLSTDGNLLYLIAADQSVIVVNTRSNAAIRRLRVGTELEKNARIARVLPAADNRHLWILYDRGLLLWDPFKGKAVRKRTLAAPPRDVFMHPDSMHLWTLHGGLPGQNTHLRRWDTLAAELPQLNKFDGPAGASRLLMPILASALPPTAALPKVAVVGFETGQARAGGRFPNVSEVVAGSLLRTRRFEIVPPLQIKTVLDTLALSPDQLRTGDPEAVRQVASLLGADYVLVGEPLRVGMPDRTIERLAGLWNPYMPFVLSQLQSPTVVARAEAFDRDGHSTWKAEVANRDDPFLSGKVDSTMLGNALVITAQDVANQFSKGALAENGKPGADLPPIARHESLASIHRVALLGPDSALYNEKANRAESLGQVLAEKLAHLGWEVSDPDASFARLAELGIEPAQLLTSDPKLLARTLGVDAVMLGLVRSSTYVSGGFLGLSQGAAAEVVLQFELIDQQGRRLWKDIQVRTLPTGVKDNGAALMQATSAIVERLSQGLTAGTGGTPRKLSP</sequence>
<dbReference type="STRING" id="251221.gene:10760865"/>
<accession>Q7NG20</accession>
<name>Q7NG20_GLOVI</name>
<feature type="signal peptide" evidence="2">
    <location>
        <begin position="1"/>
        <end position="26"/>
    </location>
</feature>
<gene>
    <name evidence="3" type="ordered locus">glr3354</name>
</gene>
<dbReference type="InParanoid" id="Q7NG20"/>